<feature type="signal peptide" evidence="1">
    <location>
        <begin position="1"/>
        <end position="18"/>
    </location>
</feature>
<proteinExistence type="predicted"/>
<feature type="chain" id="PRO_5045848186" description="GLPGLI family protein" evidence="1">
    <location>
        <begin position="19"/>
        <end position="206"/>
    </location>
</feature>
<dbReference type="Proteomes" id="UP001589797">
    <property type="component" value="Unassembled WGS sequence"/>
</dbReference>
<evidence type="ECO:0008006" key="4">
    <source>
        <dbReference type="Google" id="ProtNLM"/>
    </source>
</evidence>
<keyword evidence="3" id="KW-1185">Reference proteome</keyword>
<organism evidence="2 3">
    <name type="scientific">Fontibacter flavus</name>
    <dbReference type="NCBI Taxonomy" id="654838"/>
    <lineage>
        <taxon>Bacteria</taxon>
        <taxon>Pseudomonadati</taxon>
        <taxon>Bacteroidota</taxon>
        <taxon>Cytophagia</taxon>
        <taxon>Cytophagales</taxon>
        <taxon>Cyclobacteriaceae</taxon>
        <taxon>Fontibacter</taxon>
    </lineage>
</organism>
<reference evidence="2 3" key="1">
    <citation type="submission" date="2024-09" db="EMBL/GenBank/DDBJ databases">
        <authorList>
            <person name="Sun Q."/>
            <person name="Mori K."/>
        </authorList>
    </citation>
    <scope>NUCLEOTIDE SEQUENCE [LARGE SCALE GENOMIC DNA]</scope>
    <source>
        <strain evidence="2 3">CCM 7650</strain>
    </source>
</reference>
<protein>
    <recommendedName>
        <fullName evidence="4">GLPGLI family protein</fullName>
    </recommendedName>
</protein>
<name>A0ABV6FMW8_9BACT</name>
<evidence type="ECO:0000313" key="3">
    <source>
        <dbReference type="Proteomes" id="UP001589797"/>
    </source>
</evidence>
<dbReference type="EMBL" id="JBHLWI010000002">
    <property type="protein sequence ID" value="MFC0261214.1"/>
    <property type="molecule type" value="Genomic_DNA"/>
</dbReference>
<evidence type="ECO:0000256" key="1">
    <source>
        <dbReference type="SAM" id="SignalP"/>
    </source>
</evidence>
<evidence type="ECO:0000313" key="2">
    <source>
        <dbReference type="EMBL" id="MFC0261214.1"/>
    </source>
</evidence>
<dbReference type="RefSeq" id="WP_382385670.1">
    <property type="nucleotide sequence ID" value="NZ_JBHLWI010000002.1"/>
</dbReference>
<sequence length="206" mass="23891">MRSFILILITFFNLNAFAQNLPFEGYILYRYTYLDLEGKDITAQKLLENDSVQHYYINAYNYVAYDENQNLKQLYNASSNRYFFSRANDIYVLDAGETSQPKPMFTLSKENKEILGFNCTAIVEGEGPKASIRYVSEDIWVDPKPFKRHVMGGWGPFLEASKGKLPLELIFHNKDHTMIMTAVLVQSIQIPEEAYDIDKLIERSKK</sequence>
<comment type="caution">
    <text evidence="2">The sequence shown here is derived from an EMBL/GenBank/DDBJ whole genome shotgun (WGS) entry which is preliminary data.</text>
</comment>
<keyword evidence="1" id="KW-0732">Signal</keyword>
<accession>A0ABV6FMW8</accession>
<gene>
    <name evidence="2" type="ORF">ACFFIP_00870</name>
</gene>